<feature type="transmembrane region" description="Helical" evidence="22">
    <location>
        <begin position="553"/>
        <end position="576"/>
    </location>
</feature>
<feature type="transmembrane region" description="Helical" evidence="22">
    <location>
        <begin position="272"/>
        <end position="295"/>
    </location>
</feature>
<evidence type="ECO:0000256" key="16">
    <source>
        <dbReference type="ARBA" id="ARBA00023303"/>
    </source>
</evidence>
<evidence type="ECO:0000256" key="17">
    <source>
        <dbReference type="ARBA" id="ARBA00036634"/>
    </source>
</evidence>
<dbReference type="GO" id="GO:0007154">
    <property type="term" value="P:cell communication"/>
    <property type="evidence" value="ECO:0007669"/>
    <property type="project" value="UniProtKB-ARBA"/>
</dbReference>
<evidence type="ECO:0000313" key="24">
    <source>
        <dbReference type="Ensembl" id="ENSCPIP00010004785.1"/>
    </source>
</evidence>
<evidence type="ECO:0000313" key="25">
    <source>
        <dbReference type="Proteomes" id="UP000694543"/>
    </source>
</evidence>
<feature type="transmembrane region" description="Helical" evidence="22">
    <location>
        <begin position="645"/>
        <end position="664"/>
    </location>
</feature>
<feature type="transmembrane region" description="Helical" evidence="22">
    <location>
        <begin position="515"/>
        <end position="533"/>
    </location>
</feature>
<keyword evidence="19" id="KW-0325">Glycoprotein</keyword>
<keyword evidence="9" id="KW-0677">Repeat</keyword>
<evidence type="ECO:0000256" key="14">
    <source>
        <dbReference type="ARBA" id="ARBA00023136"/>
    </source>
</evidence>
<evidence type="ECO:0000256" key="10">
    <source>
        <dbReference type="ARBA" id="ARBA00022837"/>
    </source>
</evidence>
<dbReference type="SMART" id="SM01062">
    <property type="entry name" value="Ca_chan_IQ"/>
    <property type="match status" value="1"/>
</dbReference>
<feature type="transmembrane region" description="Helical" evidence="22">
    <location>
        <begin position="717"/>
        <end position="744"/>
    </location>
</feature>
<feature type="region of interest" description="Disordered" evidence="21">
    <location>
        <begin position="65"/>
        <end position="102"/>
    </location>
</feature>
<dbReference type="PANTHER" id="PTHR45628">
    <property type="entry name" value="VOLTAGE-DEPENDENT CALCIUM CHANNEL TYPE A SUBUNIT ALPHA-1"/>
    <property type="match status" value="1"/>
</dbReference>
<sequence>TFLCTGFTCETPPYQHIYHHAVNYASSTRIPLPGDGPTTQSNSSAPSKQTVLSWQAAIDAARQAKAAQNMNSTTAQPVGSLSQRKRQQYAKSKKQGNTSNSRPPRALFCLSLNNPIRRACISLVEWKPFDIFILLSIFANCVALAVYIPFPEDDSNSTNHNLEKVEYAFLIIFTVETFLKIIAYGLLLHPNAYVRNGWNLLDFVIVVVGLFSVILEQLTKETEGGSHSGGKPGGFDVKALRAFRVLRPLRLVSGVPSLQVVLNSIIKAMVPLLHIALLVLFVIIIYAIIGLELFIGKMHKSCFLIDSDILVEEDPAPCAFSGNGRQCVMNGTECKGGWVGPNGGITNFDNFAFAMLTVFQCITMEGWTDVLYWVNDAIGCEWPWIYFVSLIILGSFFVLNLVLGVLSGEFSKEREKAKARGDFQKLREKQQLEEDLKGYLDWITQAEDIDPENDEEADEEGKRNTSMPTSETESVNTENVSGEGENPACCGSLCRRWRRWNRFNRRKCRAAVKSVTFYWLVIVLVFLNTLTISSEHYNQPDWLTQIQDIANKVLLALFTCEMLVKMYSLGLQAYFVSLFNRFDCFVVCGGIVETILVELEIMSPLGISVFRCVRLLRIFKVTRHWASLSNLVASLLNSMKSIASLLLLLFLFIIIFSLLGMQLFGGKFNFDETQTKRSTFDNFPQALLTVFQILTGEDWNAVMYDGIMAYGGPSSSGMIVCIYFIILFICGNYILLNVFLAIAVDNLADAESLNTAQKEEAEEKERKKNVTIAEYGEGEDEDKDPYPPCDVPVGEDEEDEEDEPEVPAGPRPRRISELNMKEKITPIPEGSAFFIFSSTNPIRVGCHRLINHHIFTNLILVFIMLSSVSLAAEDPIRSHSFRNNILGYFDYAFTAIFTVEILLKMTAFGAFLHKGSFCRNYFNLLDLLVVGVSLVSFGIQSSAISVVKILRVLRVLRPLRAINRAKGLKHVVQCVFVAIRTIGNIMIVTTLLQFMFACIGVQLFKVRLIKYFTNGSLFPFLSHRGIYIVYKDGDVDNPMVKERVWQNSDFNFDNVLSAMMALFTVSTFEGWPALLYKAIDSNGENVGPVYNYRVEISIFFIIYIIIIAFFMMNIFVGFVIVTFQEQGEQEYKNCELDKNQRQCVEYALKARPLRRYIPKNPYQYKFWYVVNSTGFEYIMFVLIMLNTLCLAMQHYGQSKLFNDAMDIMNMVFTGVFTVEMVLKLIAFKPKGYFSDAWNTFDSLIVIGSIVDVVLSEADVSIPQLTFPSPYFSFSNSEDSARISITFFRLFRVMRLVKLLSRGEGIRTLLWTFIKSFQALPYVALLIAMLFFIYAVIGMQVFGKVAMRDNNQINRNNNFQTFPQAVLLLFRCATGEAWQEIMLACLPGKRCDPESDYNPGEEYTCGSNFAIIYFISFYMLCAFLIINLFVAVIMDNFDYLTRDWSILGPHHLDEFKRIWSEYDPEAKGRIKHLDVVTLLRRIQPPLGFGKLCPHRVACKRLVAMNMPLNSDGTVMFNATLFALVRTALKIKTEGNLEQANEELRAVIKKIWKKTSMKLLDQVVPPAGDDEVTVGKFYATFLIQDYFRKFKKRKEQGLVGKYPAKNTTIALQAGLRTLHDIGPEIRRAISCDLQDDEPEENNPDEEEEVYKRNGALFGNHINHISSDRRDSFQQINTTHRPLHVQRPSIPSASDPEKNVYPQTGNSVYHNHHNHNSVGKQVPNSTNANLNNANVSKVVHGKHANFGSHEHRSENGYHSYSRADHEKRRSPKCLLAAYRSDSGDGRRPTICREERDIRDYCNDDHYLGEQDYYSGEEYYEEDSMLSGSRHVYDYRCRHHCHDSDFERPKGYHHPHGFFEEDDSQTCYDTKRSPRRRLLPPTPASNRRSSFNFECLRRQSSQDDIPLSPNFHHRTALPLHLMQQQVMAVAGLDSSKAHKHSPSRSTRSWATPPATPPNRDRTPYYTPLIQVDRAESTEHMNGSLPSLHRSSWYTDDPDISYRTFTPANLTVPNDFRHKHSDKQRSADSLVEAVLISEGLGRYAKDPKFVSATKHEIADACDMTIDEMESAASNLLNGNISNGTNGDMFPILSRQDYELQEFGPGYSDEEPEPGRYEEDLADEMICITSL</sequence>
<dbReference type="Gene3D" id="1.20.120.350">
    <property type="entry name" value="Voltage-gated potassium channels. Chain C"/>
    <property type="match status" value="4"/>
</dbReference>
<reference evidence="24" key="2">
    <citation type="submission" date="2025-09" db="UniProtKB">
        <authorList>
            <consortium name="Ensembl"/>
        </authorList>
    </citation>
    <scope>IDENTIFICATION</scope>
</reference>
<keyword evidence="8 18" id="KW-0479">Metal-binding</keyword>
<accession>A0A8C3L5R6</accession>
<feature type="glycosylation site" description="N-linked (GlcNAc...) asparagine" evidence="19">
    <location>
        <position position="330"/>
    </location>
</feature>
<feature type="compositionally biased region" description="Basic and acidic residues" evidence="21">
    <location>
        <begin position="758"/>
        <end position="768"/>
    </location>
</feature>
<dbReference type="FunFam" id="1.20.120.350:FF:000006">
    <property type="entry name" value="Voltage-dependent L-type calcium channel subunit alpha"/>
    <property type="match status" value="1"/>
</dbReference>
<feature type="region of interest" description="Disordered" evidence="21">
    <location>
        <begin position="1859"/>
        <end position="1887"/>
    </location>
</feature>
<evidence type="ECO:0000256" key="19">
    <source>
        <dbReference type="PIRSR" id="PIRSR602077-3"/>
    </source>
</evidence>
<dbReference type="GO" id="GO:0010959">
    <property type="term" value="P:regulation of metal ion transport"/>
    <property type="evidence" value="ECO:0007669"/>
    <property type="project" value="UniProtKB-ARBA"/>
</dbReference>
<comment type="catalytic activity">
    <reaction evidence="17">
        <text>Ca(2+)(in) = Ca(2+)(out)</text>
        <dbReference type="Rhea" id="RHEA:29671"/>
        <dbReference type="ChEBI" id="CHEBI:29108"/>
    </reaction>
</comment>
<feature type="transmembrane region" description="Helical" evidence="22">
    <location>
        <begin position="854"/>
        <end position="872"/>
    </location>
</feature>
<dbReference type="InterPro" id="IPR005446">
    <property type="entry name" value="VDCC_L_a1su"/>
</dbReference>
<dbReference type="FunFam" id="1.20.120.350:FF:000001">
    <property type="entry name" value="Voltage-dependent L-type calcium channel subunit alpha"/>
    <property type="match status" value="1"/>
</dbReference>
<feature type="binding site" evidence="18">
    <location>
        <position position="1069"/>
    </location>
    <ligand>
        <name>Ca(2+)</name>
        <dbReference type="ChEBI" id="CHEBI:29108"/>
    </ligand>
</feature>
<protein>
    <recommendedName>
        <fullName evidence="20">Voltage-dependent L-type calcium channel subunit alpha</fullName>
    </recommendedName>
</protein>
<evidence type="ECO:0000256" key="13">
    <source>
        <dbReference type="ARBA" id="ARBA00023065"/>
    </source>
</evidence>
<feature type="transmembrane region" description="Helical" evidence="22">
    <location>
        <begin position="1177"/>
        <end position="1195"/>
    </location>
</feature>
<feature type="compositionally biased region" description="Acidic residues" evidence="21">
    <location>
        <begin position="793"/>
        <end position="805"/>
    </location>
</feature>
<reference evidence="24" key="1">
    <citation type="submission" date="2025-08" db="UniProtKB">
        <authorList>
            <consortium name="Ensembl"/>
        </authorList>
    </citation>
    <scope>IDENTIFICATION</scope>
</reference>
<dbReference type="FunFam" id="1.20.120.350:FF:000027">
    <property type="entry name" value="Voltage-dependent L-type calcium channel subunit alpha"/>
    <property type="match status" value="1"/>
</dbReference>
<dbReference type="InterPro" id="IPR031649">
    <property type="entry name" value="GPHH_dom"/>
</dbReference>
<evidence type="ECO:0000256" key="22">
    <source>
        <dbReference type="SAM" id="Phobius"/>
    </source>
</evidence>
<evidence type="ECO:0000256" key="15">
    <source>
        <dbReference type="ARBA" id="ARBA00023157"/>
    </source>
</evidence>
<evidence type="ECO:0000256" key="18">
    <source>
        <dbReference type="PIRSR" id="PIRSR602077-1"/>
    </source>
</evidence>
<keyword evidence="6 20" id="KW-0107">Calcium channel</keyword>
<feature type="compositionally biased region" description="Basic and acidic residues" evidence="21">
    <location>
        <begin position="1745"/>
        <end position="1762"/>
    </location>
</feature>
<dbReference type="GO" id="GO:0098703">
    <property type="term" value="P:calcium ion import across plasma membrane"/>
    <property type="evidence" value="ECO:0007669"/>
    <property type="project" value="TreeGrafter"/>
</dbReference>
<dbReference type="InterPro" id="IPR027359">
    <property type="entry name" value="Volt_channel_dom_sf"/>
</dbReference>
<keyword evidence="3" id="KW-0813">Transport</keyword>
<keyword evidence="11 20" id="KW-0851">Voltage-gated channel</keyword>
<feature type="transmembrane region" description="Helical" evidence="22">
    <location>
        <begin position="1318"/>
        <end position="1341"/>
    </location>
</feature>
<feature type="region of interest" description="Disordered" evidence="21">
    <location>
        <begin position="1930"/>
        <end position="1960"/>
    </location>
</feature>
<feature type="compositionally biased region" description="Acidic residues" evidence="21">
    <location>
        <begin position="450"/>
        <end position="459"/>
    </location>
</feature>
<evidence type="ECO:0000256" key="2">
    <source>
        <dbReference type="ARBA" id="ARBA00010354"/>
    </source>
</evidence>
<feature type="transmembrane region" description="Helical" evidence="22">
    <location>
        <begin position="1097"/>
        <end position="1123"/>
    </location>
</feature>
<keyword evidence="10 18" id="KW-0106">Calcium</keyword>
<keyword evidence="4" id="KW-0597">Phosphoprotein</keyword>
<dbReference type="PRINTS" id="PR01630">
    <property type="entry name" value="LVDCCALPHA1"/>
</dbReference>
<feature type="transmembrane region" description="Helical" evidence="22">
    <location>
        <begin position="351"/>
        <end position="372"/>
    </location>
</feature>
<dbReference type="FunFam" id="1.10.287.70:FF:000021">
    <property type="entry name" value="Voltage-dependent L-type calcium channel subunit alpha"/>
    <property type="match status" value="1"/>
</dbReference>
<dbReference type="Gene3D" id="6.10.250.2180">
    <property type="match status" value="1"/>
</dbReference>
<feature type="transmembrane region" description="Helical" evidence="22">
    <location>
        <begin position="1207"/>
        <end position="1227"/>
    </location>
</feature>
<dbReference type="Pfam" id="PF08763">
    <property type="entry name" value="Ca_chan_IQ"/>
    <property type="match status" value="1"/>
</dbReference>
<dbReference type="InterPro" id="IPR005452">
    <property type="entry name" value="LVDCC_a1dsu"/>
</dbReference>
<dbReference type="InterPro" id="IPR014873">
    <property type="entry name" value="VDCC_a1su_IQ"/>
</dbReference>
<feature type="binding site" evidence="18">
    <location>
        <position position="697"/>
    </location>
    <ligand>
        <name>Ca(2+)</name>
        <dbReference type="ChEBI" id="CHEBI:29108"/>
    </ligand>
</feature>
<evidence type="ECO:0000259" key="23">
    <source>
        <dbReference type="SMART" id="SM01062"/>
    </source>
</evidence>
<evidence type="ECO:0000256" key="6">
    <source>
        <dbReference type="ARBA" id="ARBA00022673"/>
    </source>
</evidence>
<dbReference type="GO" id="GO:0051050">
    <property type="term" value="P:positive regulation of transport"/>
    <property type="evidence" value="ECO:0007669"/>
    <property type="project" value="UniProtKB-ARBA"/>
</dbReference>
<dbReference type="Ensembl" id="ENSCPIT00010005644.1">
    <property type="protein sequence ID" value="ENSCPIP00010004785.1"/>
    <property type="gene ID" value="ENSCPIG00010003663.1"/>
</dbReference>
<feature type="transmembrane region" description="Helical" evidence="22">
    <location>
        <begin position="970"/>
        <end position="999"/>
    </location>
</feature>
<evidence type="ECO:0000256" key="8">
    <source>
        <dbReference type="ARBA" id="ARBA00022723"/>
    </source>
</evidence>
<feature type="transmembrane region" description="Helical" evidence="22">
    <location>
        <begin position="1410"/>
        <end position="1433"/>
    </location>
</feature>
<dbReference type="FunFam" id="1.10.238.10:FF:000063">
    <property type="entry name" value="Voltage-dependent N-type calcium channel subunit alpha"/>
    <property type="match status" value="1"/>
</dbReference>
<feature type="region of interest" description="Disordered" evidence="21">
    <location>
        <begin position="1681"/>
        <end position="1727"/>
    </location>
</feature>
<comment type="similarity">
    <text evidence="2">Belongs to the calcium channel alpha-1 subunit (TC 1.A.1.11) family. CACNA1D subfamily.</text>
</comment>
<dbReference type="InterPro" id="IPR050599">
    <property type="entry name" value="VDCC_alpha-1_subunit"/>
</dbReference>
<evidence type="ECO:0000256" key="7">
    <source>
        <dbReference type="ARBA" id="ARBA00022692"/>
    </source>
</evidence>
<feature type="compositionally biased region" description="Polar residues" evidence="21">
    <location>
        <begin position="464"/>
        <end position="480"/>
    </location>
</feature>
<dbReference type="Gene3D" id="6.10.250.2500">
    <property type="match status" value="1"/>
</dbReference>
<dbReference type="Pfam" id="PF00520">
    <property type="entry name" value="Ion_trans"/>
    <property type="match status" value="4"/>
</dbReference>
<feature type="transmembrane region" description="Helical" evidence="22">
    <location>
        <begin position="384"/>
        <end position="406"/>
    </location>
</feature>
<dbReference type="Pfam" id="PF16905">
    <property type="entry name" value="GPHH"/>
    <property type="match status" value="1"/>
</dbReference>
<feature type="transmembrane region" description="Helical" evidence="22">
    <location>
        <begin position="168"/>
        <end position="188"/>
    </location>
</feature>
<keyword evidence="12 22" id="KW-1133">Transmembrane helix</keyword>
<dbReference type="Proteomes" id="UP000694543">
    <property type="component" value="Unplaced"/>
</dbReference>
<feature type="region of interest" description="Disordered" evidence="21">
    <location>
        <begin position="450"/>
        <end position="481"/>
    </location>
</feature>
<evidence type="ECO:0000256" key="20">
    <source>
        <dbReference type="RuleBase" id="RU003808"/>
    </source>
</evidence>
<evidence type="ECO:0000256" key="4">
    <source>
        <dbReference type="ARBA" id="ARBA00022553"/>
    </source>
</evidence>
<dbReference type="InterPro" id="IPR005821">
    <property type="entry name" value="Ion_trans_dom"/>
</dbReference>
<name>A0A8C3L5R6_CHRPC</name>
<dbReference type="GO" id="GO:0086007">
    <property type="term" value="F:voltage-gated calcium channel activity involved in cardiac muscle cell action potential"/>
    <property type="evidence" value="ECO:0007669"/>
    <property type="project" value="UniProtKB-ARBA"/>
</dbReference>
<dbReference type="InterPro" id="IPR002077">
    <property type="entry name" value="VDCCAlpha1"/>
</dbReference>
<dbReference type="Gene3D" id="1.10.287.70">
    <property type="match status" value="4"/>
</dbReference>
<dbReference type="GO" id="GO:0005891">
    <property type="term" value="C:voltage-gated calcium channel complex"/>
    <property type="evidence" value="ECO:0007669"/>
    <property type="project" value="InterPro"/>
</dbReference>
<dbReference type="GO" id="GO:0023052">
    <property type="term" value="P:signaling"/>
    <property type="evidence" value="ECO:0007669"/>
    <property type="project" value="UniProtKB-ARBA"/>
</dbReference>
<keyword evidence="25" id="KW-1185">Reference proteome</keyword>
<dbReference type="PRINTS" id="PR00167">
    <property type="entry name" value="CACHANNEL"/>
</dbReference>
<comment type="function">
    <text evidence="20">Voltage-sensitive calcium channels (VSCC) mediate the entry of calcium ions into excitable cells and are also involved in a variety of calcium-dependent processes, including muscle contraction, hormone or neurotransmitter release, gene expression, cell motility, cell division and cell death.</text>
</comment>
<dbReference type="Pfam" id="PF16885">
    <property type="entry name" value="CAC1F_C"/>
    <property type="match status" value="1"/>
</dbReference>
<dbReference type="GO" id="GO:0050877">
    <property type="term" value="P:nervous system process"/>
    <property type="evidence" value="ECO:0007669"/>
    <property type="project" value="UniProtKB-ARBA"/>
</dbReference>
<feature type="region of interest" description="Disordered" evidence="21">
    <location>
        <begin position="1743"/>
        <end position="1762"/>
    </location>
</feature>
<feature type="transmembrane region" description="Helical" evidence="22">
    <location>
        <begin position="131"/>
        <end position="148"/>
    </location>
</feature>
<dbReference type="GO" id="GO:0046872">
    <property type="term" value="F:metal ion binding"/>
    <property type="evidence" value="ECO:0007669"/>
    <property type="project" value="UniProtKB-KW"/>
</dbReference>
<dbReference type="InterPro" id="IPR031688">
    <property type="entry name" value="CAC1F_C"/>
</dbReference>
<dbReference type="PANTHER" id="PTHR45628:SF11">
    <property type="entry name" value="VOLTAGE-DEPENDENT L-TYPE CALCIUM CHANNEL SUBUNIT ALPHA-1D"/>
    <property type="match status" value="1"/>
</dbReference>
<comment type="subcellular location">
    <subcellularLocation>
        <location evidence="1 20">Membrane</location>
        <topology evidence="1 20">Multi-pass membrane protein</topology>
    </subcellularLocation>
</comment>
<feature type="transmembrane region" description="Helical" evidence="22">
    <location>
        <begin position="924"/>
        <end position="950"/>
    </location>
</feature>
<feature type="region of interest" description="Disordered" evidence="21">
    <location>
        <begin position="758"/>
        <end position="815"/>
    </location>
</feature>
<evidence type="ECO:0000256" key="21">
    <source>
        <dbReference type="SAM" id="MobiDB-lite"/>
    </source>
</evidence>
<evidence type="ECO:0000256" key="11">
    <source>
        <dbReference type="ARBA" id="ARBA00022882"/>
    </source>
</evidence>
<evidence type="ECO:0000256" key="3">
    <source>
        <dbReference type="ARBA" id="ARBA00022448"/>
    </source>
</evidence>
<evidence type="ECO:0000256" key="1">
    <source>
        <dbReference type="ARBA" id="ARBA00004141"/>
    </source>
</evidence>
<evidence type="ECO:0000256" key="12">
    <source>
        <dbReference type="ARBA" id="ARBA00022989"/>
    </source>
</evidence>
<dbReference type="GO" id="GO:0008092">
    <property type="term" value="F:cytoskeletal protein binding"/>
    <property type="evidence" value="ECO:0007669"/>
    <property type="project" value="UniProtKB-ARBA"/>
</dbReference>
<feature type="transmembrane region" description="Helical" evidence="22">
    <location>
        <begin position="200"/>
        <end position="218"/>
    </location>
</feature>
<dbReference type="PRINTS" id="PR01636">
    <property type="entry name" value="LVDCCALPHA1D"/>
</dbReference>
<keyword evidence="13" id="KW-0406">Ion transport</keyword>
<dbReference type="GO" id="GO:0008331">
    <property type="term" value="F:high voltage-gated calcium channel activity"/>
    <property type="evidence" value="ECO:0007669"/>
    <property type="project" value="TreeGrafter"/>
</dbReference>
<evidence type="ECO:0000256" key="5">
    <source>
        <dbReference type="ARBA" id="ARBA00022568"/>
    </source>
</evidence>
<proteinExistence type="inferred from homology"/>
<feature type="binding site" evidence="18">
    <location>
        <position position="365"/>
    </location>
    <ligand>
        <name>Ca(2+)</name>
        <dbReference type="ChEBI" id="CHEBI:29108"/>
    </ligand>
</feature>
<keyword evidence="7 22" id="KW-0812">Transmembrane</keyword>
<keyword evidence="5 20" id="KW-0109">Calcium transport</keyword>
<keyword evidence="15" id="KW-1015">Disulfide bond</keyword>
<feature type="compositionally biased region" description="Polar residues" evidence="21">
    <location>
        <begin position="69"/>
        <end position="82"/>
    </location>
</feature>
<dbReference type="SUPFAM" id="SSF81324">
    <property type="entry name" value="Voltage-gated potassium channels"/>
    <property type="match status" value="4"/>
</dbReference>
<dbReference type="FunFam" id="1.20.120.350:FF:000010">
    <property type="entry name" value="Voltage-dependent L-type calcium channel subunit alpha"/>
    <property type="match status" value="1"/>
</dbReference>
<keyword evidence="16" id="KW-0407">Ion channel</keyword>
<evidence type="ECO:0000256" key="9">
    <source>
        <dbReference type="ARBA" id="ARBA00022737"/>
    </source>
</evidence>
<organism evidence="24 25">
    <name type="scientific">Chrysolophus pictus</name>
    <name type="common">Golden pheasant</name>
    <name type="synonym">Phasianus pictus</name>
    <dbReference type="NCBI Taxonomy" id="9089"/>
    <lineage>
        <taxon>Eukaryota</taxon>
        <taxon>Metazoa</taxon>
        <taxon>Chordata</taxon>
        <taxon>Craniata</taxon>
        <taxon>Vertebrata</taxon>
        <taxon>Euteleostomi</taxon>
        <taxon>Archelosauria</taxon>
        <taxon>Archosauria</taxon>
        <taxon>Dinosauria</taxon>
        <taxon>Saurischia</taxon>
        <taxon>Theropoda</taxon>
        <taxon>Coelurosauria</taxon>
        <taxon>Aves</taxon>
        <taxon>Neognathae</taxon>
        <taxon>Galloanserae</taxon>
        <taxon>Galliformes</taxon>
        <taxon>Phasianidae</taxon>
        <taxon>Phasianinae</taxon>
        <taxon>Chrysolophus</taxon>
    </lineage>
</organism>
<keyword evidence="14 22" id="KW-0472">Membrane</keyword>
<dbReference type="FunFam" id="1.10.287.70:FF:000009">
    <property type="entry name" value="Voltage-dependent L-type calcium channel subunit alpha"/>
    <property type="match status" value="1"/>
</dbReference>
<dbReference type="FunFam" id="1.10.287.70:FF:000007">
    <property type="entry name" value="Voltage-dependent L-type calcium channel subunit alpha"/>
    <property type="match status" value="1"/>
</dbReference>
<feature type="domain" description="Voltage-dependent calcium channel alpha-1 subunit IQ" evidence="23">
    <location>
        <begin position="1567"/>
        <end position="1601"/>
    </location>
</feature>
<feature type="compositionally biased region" description="Basic residues" evidence="21">
    <location>
        <begin position="83"/>
        <end position="94"/>
    </location>
</feature>
<feature type="transmembrane region" description="Helical" evidence="22">
    <location>
        <begin position="892"/>
        <end position="912"/>
    </location>
</feature>